<evidence type="ECO:0000256" key="1">
    <source>
        <dbReference type="SAM" id="MobiDB-lite"/>
    </source>
</evidence>
<sequence length="90" mass="10243">MNQKCEGTSVRPLATQEEQAIDHELLLSYPINQSWMEEYLVIEGASWDALLGNSRAKIKVEPPTRQVPSPKSDFLGSSHAWWQSTEKEEN</sequence>
<gene>
    <name evidence="2" type="ORF">VNO78_08370</name>
</gene>
<dbReference type="AlphaFoldDB" id="A0AAN9SW09"/>
<comment type="caution">
    <text evidence="2">The sequence shown here is derived from an EMBL/GenBank/DDBJ whole genome shotgun (WGS) entry which is preliminary data.</text>
</comment>
<dbReference type="EMBL" id="JAYMYS010000002">
    <property type="protein sequence ID" value="KAK7406740.1"/>
    <property type="molecule type" value="Genomic_DNA"/>
</dbReference>
<reference evidence="2 3" key="1">
    <citation type="submission" date="2024-01" db="EMBL/GenBank/DDBJ databases">
        <title>The genomes of 5 underutilized Papilionoideae crops provide insights into root nodulation and disease resistanc.</title>
        <authorList>
            <person name="Jiang F."/>
        </authorList>
    </citation>
    <scope>NUCLEOTIDE SEQUENCE [LARGE SCALE GENOMIC DNA]</scope>
    <source>
        <strain evidence="2">DUOXIRENSHENG_FW03</strain>
        <tissue evidence="2">Leaves</tissue>
    </source>
</reference>
<evidence type="ECO:0000313" key="2">
    <source>
        <dbReference type="EMBL" id="KAK7406740.1"/>
    </source>
</evidence>
<evidence type="ECO:0000313" key="3">
    <source>
        <dbReference type="Proteomes" id="UP001386955"/>
    </source>
</evidence>
<dbReference type="Proteomes" id="UP001386955">
    <property type="component" value="Unassembled WGS sequence"/>
</dbReference>
<organism evidence="2 3">
    <name type="scientific">Psophocarpus tetragonolobus</name>
    <name type="common">Winged bean</name>
    <name type="synonym">Dolichos tetragonolobus</name>
    <dbReference type="NCBI Taxonomy" id="3891"/>
    <lineage>
        <taxon>Eukaryota</taxon>
        <taxon>Viridiplantae</taxon>
        <taxon>Streptophyta</taxon>
        <taxon>Embryophyta</taxon>
        <taxon>Tracheophyta</taxon>
        <taxon>Spermatophyta</taxon>
        <taxon>Magnoliopsida</taxon>
        <taxon>eudicotyledons</taxon>
        <taxon>Gunneridae</taxon>
        <taxon>Pentapetalae</taxon>
        <taxon>rosids</taxon>
        <taxon>fabids</taxon>
        <taxon>Fabales</taxon>
        <taxon>Fabaceae</taxon>
        <taxon>Papilionoideae</taxon>
        <taxon>50 kb inversion clade</taxon>
        <taxon>NPAAA clade</taxon>
        <taxon>indigoferoid/millettioid clade</taxon>
        <taxon>Phaseoleae</taxon>
        <taxon>Psophocarpus</taxon>
    </lineage>
</organism>
<proteinExistence type="predicted"/>
<feature type="region of interest" description="Disordered" evidence="1">
    <location>
        <begin position="61"/>
        <end position="90"/>
    </location>
</feature>
<keyword evidence="3" id="KW-1185">Reference proteome</keyword>
<protein>
    <submittedName>
        <fullName evidence="2">Uncharacterized protein</fullName>
    </submittedName>
</protein>
<name>A0AAN9SW09_PSOTE</name>
<accession>A0AAN9SW09</accession>